<reference evidence="1" key="1">
    <citation type="submission" date="2021-01" db="EMBL/GenBank/DDBJ databases">
        <title>Whole genome shotgun sequence of Planotetraspora silvatica NBRC 100141.</title>
        <authorList>
            <person name="Komaki H."/>
            <person name="Tamura T."/>
        </authorList>
    </citation>
    <scope>NUCLEOTIDE SEQUENCE</scope>
    <source>
        <strain evidence="1">NBRC 100141</strain>
    </source>
</reference>
<keyword evidence="2" id="KW-1185">Reference proteome</keyword>
<accession>A0A8J3XQX8</accession>
<evidence type="ECO:0008006" key="3">
    <source>
        <dbReference type="Google" id="ProtNLM"/>
    </source>
</evidence>
<organism evidence="1 2">
    <name type="scientific">Planotetraspora silvatica</name>
    <dbReference type="NCBI Taxonomy" id="234614"/>
    <lineage>
        <taxon>Bacteria</taxon>
        <taxon>Bacillati</taxon>
        <taxon>Actinomycetota</taxon>
        <taxon>Actinomycetes</taxon>
        <taxon>Streptosporangiales</taxon>
        <taxon>Streptosporangiaceae</taxon>
        <taxon>Planotetraspora</taxon>
    </lineage>
</organism>
<sequence length="290" mass="31394">MLNQLLSRTTQTARSFGLVLLVAFGLFGPVGCARSNGWSPGSVPSTTPTAVPAVPQTSETTDELHITFPPFEPAVPWPRDPYPKGSDGARIRQALLPGFNGAKVQGPPATVVKLSNRRADELWASQLGYVKFADPTCRRWTQGLWAEAVGSADRDPDGILGVALMVDMSNGLFGKPMMSEAIVSTALDGADAPPPPQCRTTRVGDGQNLWNVRIEDVSLTRKVGESPWAYRIVDQSGDQPDLWTSVFRLRGHIVEVKMTFQPKTDDLAVQQALLEDLAAAAYTRAKAVLR</sequence>
<gene>
    <name evidence="1" type="ORF">Psi02_77910</name>
</gene>
<comment type="caution">
    <text evidence="1">The sequence shown here is derived from an EMBL/GenBank/DDBJ whole genome shotgun (WGS) entry which is preliminary data.</text>
</comment>
<proteinExistence type="predicted"/>
<dbReference type="EMBL" id="BOOQ01000068">
    <property type="protein sequence ID" value="GII51367.1"/>
    <property type="molecule type" value="Genomic_DNA"/>
</dbReference>
<evidence type="ECO:0000313" key="2">
    <source>
        <dbReference type="Proteomes" id="UP000644610"/>
    </source>
</evidence>
<dbReference type="AlphaFoldDB" id="A0A8J3XQX8"/>
<dbReference type="Proteomes" id="UP000644610">
    <property type="component" value="Unassembled WGS sequence"/>
</dbReference>
<protein>
    <recommendedName>
        <fullName evidence="3">PknH-like extracellular domain-containing protein</fullName>
    </recommendedName>
</protein>
<evidence type="ECO:0000313" key="1">
    <source>
        <dbReference type="EMBL" id="GII51367.1"/>
    </source>
</evidence>
<name>A0A8J3XQX8_9ACTN</name>